<dbReference type="Proteomes" id="UP001165060">
    <property type="component" value="Unassembled WGS sequence"/>
</dbReference>
<protein>
    <submittedName>
        <fullName evidence="2">Uncharacterized protein</fullName>
    </submittedName>
</protein>
<proteinExistence type="predicted"/>
<feature type="region of interest" description="Disordered" evidence="1">
    <location>
        <begin position="258"/>
        <end position="291"/>
    </location>
</feature>
<sequence length="305" mass="32979">MTSTKPVYGQLSATITEWRNAKPPASSSYLTAPRVYIELSASSCSSTPQSTPALGAALPLTLTFPASSPVPGSTLTISLKQSLRFGADRCLAAKTLEFPITGPKGGLCEWHQLEVESEDGSAVEGGEGPSVMVAFRWTSKVPPTPKREGPIKVTVPWYLTAEGLYSEGKGAWEKALETDRFYIGPAAKWVDVKVGQIIESKKVGDSDRSTLDKLIEGRLRDFDEGVVSIAPKVWEKVPLKDKLNLDVPLNLTKEKRDLFGAKEPEETGGEGGFVEGEGERKTPRRSVSRRLFGGVARGGGWAERD</sequence>
<name>A0ABQ6NC45_9STRA</name>
<dbReference type="EMBL" id="BRYB01006406">
    <property type="protein sequence ID" value="GMI56811.1"/>
    <property type="molecule type" value="Genomic_DNA"/>
</dbReference>
<evidence type="ECO:0000313" key="3">
    <source>
        <dbReference type="Proteomes" id="UP001165060"/>
    </source>
</evidence>
<keyword evidence="3" id="KW-1185">Reference proteome</keyword>
<evidence type="ECO:0000313" key="2">
    <source>
        <dbReference type="EMBL" id="GMI56811.1"/>
    </source>
</evidence>
<evidence type="ECO:0000256" key="1">
    <source>
        <dbReference type="SAM" id="MobiDB-lite"/>
    </source>
</evidence>
<reference evidence="2 3" key="1">
    <citation type="journal article" date="2023" name="Commun. Biol.">
        <title>Genome analysis of Parmales, the sister group of diatoms, reveals the evolutionary specialization of diatoms from phago-mixotrophs to photoautotrophs.</title>
        <authorList>
            <person name="Ban H."/>
            <person name="Sato S."/>
            <person name="Yoshikawa S."/>
            <person name="Yamada K."/>
            <person name="Nakamura Y."/>
            <person name="Ichinomiya M."/>
            <person name="Sato N."/>
            <person name="Blanc-Mathieu R."/>
            <person name="Endo H."/>
            <person name="Kuwata A."/>
            <person name="Ogata H."/>
        </authorList>
    </citation>
    <scope>NUCLEOTIDE SEQUENCE [LARGE SCALE GENOMIC DNA]</scope>
</reference>
<gene>
    <name evidence="2" type="ORF">TeGR_g6894</name>
</gene>
<organism evidence="2 3">
    <name type="scientific">Tetraparma gracilis</name>
    <dbReference type="NCBI Taxonomy" id="2962635"/>
    <lineage>
        <taxon>Eukaryota</taxon>
        <taxon>Sar</taxon>
        <taxon>Stramenopiles</taxon>
        <taxon>Ochrophyta</taxon>
        <taxon>Bolidophyceae</taxon>
        <taxon>Parmales</taxon>
        <taxon>Triparmaceae</taxon>
        <taxon>Tetraparma</taxon>
    </lineage>
</organism>
<comment type="caution">
    <text evidence="2">The sequence shown here is derived from an EMBL/GenBank/DDBJ whole genome shotgun (WGS) entry which is preliminary data.</text>
</comment>
<accession>A0ABQ6NC45</accession>